<feature type="region of interest" description="Disordered" evidence="1">
    <location>
        <begin position="204"/>
        <end position="225"/>
    </location>
</feature>
<organism evidence="2 3">
    <name type="scientific">Calicophoron daubneyi</name>
    <name type="common">Rumen fluke</name>
    <name type="synonym">Paramphistomum daubneyi</name>
    <dbReference type="NCBI Taxonomy" id="300641"/>
    <lineage>
        <taxon>Eukaryota</taxon>
        <taxon>Metazoa</taxon>
        <taxon>Spiralia</taxon>
        <taxon>Lophotrochozoa</taxon>
        <taxon>Platyhelminthes</taxon>
        <taxon>Trematoda</taxon>
        <taxon>Digenea</taxon>
        <taxon>Plagiorchiida</taxon>
        <taxon>Pronocephalata</taxon>
        <taxon>Paramphistomoidea</taxon>
        <taxon>Paramphistomidae</taxon>
        <taxon>Calicophoron</taxon>
    </lineage>
</organism>
<dbReference type="EMBL" id="CAXLJL010000290">
    <property type="protein sequence ID" value="CAL5136161.1"/>
    <property type="molecule type" value="Genomic_DNA"/>
</dbReference>
<evidence type="ECO:0000313" key="3">
    <source>
        <dbReference type="Proteomes" id="UP001497525"/>
    </source>
</evidence>
<accession>A0AAV2TGZ0</accession>
<evidence type="ECO:0000256" key="1">
    <source>
        <dbReference type="SAM" id="MobiDB-lite"/>
    </source>
</evidence>
<proteinExistence type="predicted"/>
<name>A0AAV2TGZ0_CALDB</name>
<gene>
    <name evidence="2" type="ORF">CDAUBV1_LOCUS10239</name>
</gene>
<comment type="caution">
    <text evidence="2">The sequence shown here is derived from an EMBL/GenBank/DDBJ whole genome shotgun (WGS) entry which is preliminary data.</text>
</comment>
<reference evidence="2" key="1">
    <citation type="submission" date="2024-06" db="EMBL/GenBank/DDBJ databases">
        <authorList>
            <person name="Liu X."/>
            <person name="Lenzi L."/>
            <person name="Haldenby T S."/>
            <person name="Uol C."/>
        </authorList>
    </citation>
    <scope>NUCLEOTIDE SEQUENCE</scope>
</reference>
<dbReference type="AlphaFoldDB" id="A0AAV2TGZ0"/>
<evidence type="ECO:0000313" key="2">
    <source>
        <dbReference type="EMBL" id="CAL5136161.1"/>
    </source>
</evidence>
<protein>
    <submittedName>
        <fullName evidence="2">Uncharacterized protein</fullName>
    </submittedName>
</protein>
<sequence>MHQIEQWVMVTLLITTQVFYPIPLEGRKDKIQSMQAEHKRINATLALWRRLYRGKPVQIAHLPLYKHFCVTSVDFEPQKSEQSFILRAINQAFTFNCPWDSHFQRNTLVYHHSYSYATAEKELLEACDATVDVSHALWLRLHDELRASASYASELKASFDLQSLGSAAVQEVFRQTKAIALSLRNGTRSMINSERERRIRCKPWPASEHPTTKTTPTPTEPDYDAQSRTLSCELKNLSCKASNIAHDATEMNITLNDSVSDLKHNYTDPKLEIKTMDAISTLWDNLTSGTDQAYQEFIEAVNFTKQSEKGRSIVDAVQLLIVDLEEDIIERRNALRDRMDRIRGKLPWEKFKEDVLRSSGTEFDAALNSLKTVERMLQRMFRRTDCASGALSYSYTQKRYGHRSSAKRHRSEVQTSPLIKRLVRKIPAVLCPSAQLLQKPNSGRLISAL</sequence>
<dbReference type="Proteomes" id="UP001497525">
    <property type="component" value="Unassembled WGS sequence"/>
</dbReference>